<dbReference type="GO" id="GO:0005829">
    <property type="term" value="C:cytosol"/>
    <property type="evidence" value="ECO:0007669"/>
    <property type="project" value="TreeGrafter"/>
</dbReference>
<dbReference type="InterPro" id="IPR023620">
    <property type="entry name" value="SmpB"/>
</dbReference>
<dbReference type="PROSITE" id="PS01317">
    <property type="entry name" value="SSRP"/>
    <property type="match status" value="1"/>
</dbReference>
<evidence type="ECO:0000256" key="3">
    <source>
        <dbReference type="SAM" id="MobiDB-lite"/>
    </source>
</evidence>
<feature type="region of interest" description="Disordered" evidence="3">
    <location>
        <begin position="1"/>
        <end position="22"/>
    </location>
</feature>
<keyword evidence="2" id="KW-0694">RNA-binding</keyword>
<dbReference type="NCBIfam" id="TIGR00086">
    <property type="entry name" value="smpB"/>
    <property type="match status" value="1"/>
</dbReference>
<gene>
    <name evidence="4" type="ORF">METZ01_LOCUS324753</name>
</gene>
<evidence type="ECO:0000256" key="2">
    <source>
        <dbReference type="ARBA" id="ARBA00022884"/>
    </source>
</evidence>
<dbReference type="HAMAP" id="MF_00023">
    <property type="entry name" value="SmpB"/>
    <property type="match status" value="1"/>
</dbReference>
<feature type="compositionally biased region" description="Basic residues" evidence="3">
    <location>
        <begin position="1"/>
        <end position="11"/>
    </location>
</feature>
<protein>
    <recommendedName>
        <fullName evidence="5">SsrA-binding protein</fullName>
    </recommendedName>
</protein>
<evidence type="ECO:0000256" key="1">
    <source>
        <dbReference type="ARBA" id="ARBA00022490"/>
    </source>
</evidence>
<dbReference type="Pfam" id="PF01668">
    <property type="entry name" value="SmpB"/>
    <property type="match status" value="1"/>
</dbReference>
<name>A0A382PES5_9ZZZZ</name>
<dbReference type="SUPFAM" id="SSF74982">
    <property type="entry name" value="Small protein B (SmpB)"/>
    <property type="match status" value="1"/>
</dbReference>
<dbReference type="Gene3D" id="2.40.280.10">
    <property type="match status" value="1"/>
</dbReference>
<accession>A0A382PES5</accession>
<evidence type="ECO:0000313" key="4">
    <source>
        <dbReference type="EMBL" id="SVC71899.1"/>
    </source>
</evidence>
<dbReference type="InterPro" id="IPR020081">
    <property type="entry name" value="SsrA-bd_prot_CS"/>
</dbReference>
<organism evidence="4">
    <name type="scientific">marine metagenome</name>
    <dbReference type="NCBI Taxonomy" id="408172"/>
    <lineage>
        <taxon>unclassified sequences</taxon>
        <taxon>metagenomes</taxon>
        <taxon>ecological metagenomes</taxon>
    </lineage>
</organism>
<dbReference type="GO" id="GO:0003723">
    <property type="term" value="F:RNA binding"/>
    <property type="evidence" value="ECO:0007669"/>
    <property type="project" value="UniProtKB-KW"/>
</dbReference>
<dbReference type="PANTHER" id="PTHR30308:SF2">
    <property type="entry name" value="SSRA-BINDING PROTEIN"/>
    <property type="match status" value="1"/>
</dbReference>
<feature type="non-terminal residue" evidence="4">
    <location>
        <position position="128"/>
    </location>
</feature>
<dbReference type="EMBL" id="UINC01106907">
    <property type="protein sequence ID" value="SVC71899.1"/>
    <property type="molecule type" value="Genomic_DNA"/>
</dbReference>
<dbReference type="InterPro" id="IPR000037">
    <property type="entry name" value="SsrA-bd_prot"/>
</dbReference>
<dbReference type="GO" id="GO:0070930">
    <property type="term" value="P:trans-translation-dependent protein tagging"/>
    <property type="evidence" value="ECO:0007669"/>
    <property type="project" value="TreeGrafter"/>
</dbReference>
<dbReference type="NCBIfam" id="NF003843">
    <property type="entry name" value="PRK05422.1"/>
    <property type="match status" value="1"/>
</dbReference>
<keyword evidence="1" id="KW-0963">Cytoplasm</keyword>
<sequence length="128" mass="14610">MAVKKSKSKVNTKREPADPHPFFKTIATNRRARYDYEVLEQYEAGIALSGTEIKAIREGRVNIGQSFARFIDSEIWLLNAHIAEYSAGNLANHEPTRNRKLLLKTKQISNIRQELKSAGLTLIPLRLY</sequence>
<dbReference type="AlphaFoldDB" id="A0A382PES5"/>
<evidence type="ECO:0008006" key="5">
    <source>
        <dbReference type="Google" id="ProtNLM"/>
    </source>
</evidence>
<proteinExistence type="inferred from homology"/>
<dbReference type="PANTHER" id="PTHR30308">
    <property type="entry name" value="TMRNA-BINDING COMPONENT OF TRANS-TRANSLATION TAGGING COMPLEX"/>
    <property type="match status" value="1"/>
</dbReference>
<reference evidence="4" key="1">
    <citation type="submission" date="2018-05" db="EMBL/GenBank/DDBJ databases">
        <authorList>
            <person name="Lanie J.A."/>
            <person name="Ng W.-L."/>
            <person name="Kazmierczak K.M."/>
            <person name="Andrzejewski T.M."/>
            <person name="Davidsen T.M."/>
            <person name="Wayne K.J."/>
            <person name="Tettelin H."/>
            <person name="Glass J.I."/>
            <person name="Rusch D."/>
            <person name="Podicherti R."/>
            <person name="Tsui H.-C.T."/>
            <person name="Winkler M.E."/>
        </authorList>
    </citation>
    <scope>NUCLEOTIDE SEQUENCE</scope>
</reference>